<evidence type="ECO:0008006" key="3">
    <source>
        <dbReference type="Google" id="ProtNLM"/>
    </source>
</evidence>
<protein>
    <recommendedName>
        <fullName evidence="3">Addiction module toxin RelE</fullName>
    </recommendedName>
</protein>
<accession>A0A437SXB3</accession>
<dbReference type="Proteomes" id="UP000288291">
    <property type="component" value="Unassembled WGS sequence"/>
</dbReference>
<proteinExistence type="predicted"/>
<keyword evidence="2" id="KW-1185">Reference proteome</keyword>
<dbReference type="RefSeq" id="WP_103661785.1">
    <property type="nucleotide sequence ID" value="NZ_ML136872.1"/>
</dbReference>
<evidence type="ECO:0000313" key="1">
    <source>
        <dbReference type="EMBL" id="RVU71563.1"/>
    </source>
</evidence>
<reference evidence="1 2" key="1">
    <citation type="submission" date="2018-12" db="EMBL/GenBank/DDBJ databases">
        <authorList>
            <person name="Meng J."/>
        </authorList>
    </citation>
    <scope>NUCLEOTIDE SEQUENCE [LARGE SCALE GENOMIC DNA]</scope>
    <source>
        <strain evidence="1 2">HT111-2</strain>
    </source>
</reference>
<sequence>MKIRFESSCKSFFKKHPHTQKLAEQKIAAAIDKEIKTGMTKVKLAIREKINGLACYEFRLNLGKIGSVRIAFTFHQELATIYFITTDLQKSTFSNEIQHVFKK</sequence>
<evidence type="ECO:0000313" key="2">
    <source>
        <dbReference type="Proteomes" id="UP000288291"/>
    </source>
</evidence>
<organism evidence="1 2">
    <name type="scientific">Lactobacillus xujianguonis</name>
    <dbReference type="NCBI Taxonomy" id="2495899"/>
    <lineage>
        <taxon>Bacteria</taxon>
        <taxon>Bacillati</taxon>
        <taxon>Bacillota</taxon>
        <taxon>Bacilli</taxon>
        <taxon>Lactobacillales</taxon>
        <taxon>Lactobacillaceae</taxon>
        <taxon>Lactobacillus</taxon>
    </lineage>
</organism>
<gene>
    <name evidence="1" type="ORF">EJK17_00890</name>
</gene>
<dbReference type="EMBL" id="RXIA01000003">
    <property type="protein sequence ID" value="RVU71563.1"/>
    <property type="molecule type" value="Genomic_DNA"/>
</dbReference>
<dbReference type="AlphaFoldDB" id="A0A437SXB3"/>
<name>A0A437SXB3_9LACO</name>
<comment type="caution">
    <text evidence="1">The sequence shown here is derived from an EMBL/GenBank/DDBJ whole genome shotgun (WGS) entry which is preliminary data.</text>
</comment>